<dbReference type="AlphaFoldDB" id="A0A1T4YBH0"/>
<dbReference type="GO" id="GO:0050660">
    <property type="term" value="F:flavin adenine dinucleotide binding"/>
    <property type="evidence" value="ECO:0007669"/>
    <property type="project" value="TreeGrafter"/>
</dbReference>
<name>A0A1T4YBH0_9BACL</name>
<accession>A0A1T4YBH0</accession>
<evidence type="ECO:0000256" key="1">
    <source>
        <dbReference type="ARBA" id="ARBA00023002"/>
    </source>
</evidence>
<dbReference type="Pfam" id="PF13738">
    <property type="entry name" value="Pyr_redox_3"/>
    <property type="match status" value="1"/>
</dbReference>
<reference evidence="3" key="1">
    <citation type="submission" date="2017-02" db="EMBL/GenBank/DDBJ databases">
        <authorList>
            <person name="Varghese N."/>
            <person name="Submissions S."/>
        </authorList>
    </citation>
    <scope>NUCLEOTIDE SEQUENCE [LARGE SCALE GENOMIC DNA]</scope>
    <source>
        <strain evidence="3">DSM 23966</strain>
    </source>
</reference>
<dbReference type="SUPFAM" id="SSF51905">
    <property type="entry name" value="FAD/NAD(P)-binding domain"/>
    <property type="match status" value="2"/>
</dbReference>
<dbReference type="PANTHER" id="PTHR43539:SF78">
    <property type="entry name" value="FLAVIN-CONTAINING MONOOXYGENASE"/>
    <property type="match status" value="1"/>
</dbReference>
<evidence type="ECO:0000313" key="3">
    <source>
        <dbReference type="Proteomes" id="UP000190042"/>
    </source>
</evidence>
<dbReference type="InterPro" id="IPR050982">
    <property type="entry name" value="Auxin_biosynth/cation_transpt"/>
</dbReference>
<dbReference type="GO" id="GO:0004497">
    <property type="term" value="F:monooxygenase activity"/>
    <property type="evidence" value="ECO:0007669"/>
    <property type="project" value="TreeGrafter"/>
</dbReference>
<dbReference type="Gene3D" id="3.50.50.60">
    <property type="entry name" value="FAD/NAD(P)-binding domain"/>
    <property type="match status" value="1"/>
</dbReference>
<evidence type="ECO:0000313" key="2">
    <source>
        <dbReference type="EMBL" id="SKA99050.1"/>
    </source>
</evidence>
<dbReference type="InterPro" id="IPR036188">
    <property type="entry name" value="FAD/NAD-bd_sf"/>
</dbReference>
<organism evidence="2 3">
    <name type="scientific">Sporosarcina newyorkensis</name>
    <dbReference type="NCBI Taxonomy" id="759851"/>
    <lineage>
        <taxon>Bacteria</taxon>
        <taxon>Bacillati</taxon>
        <taxon>Bacillota</taxon>
        <taxon>Bacilli</taxon>
        <taxon>Bacillales</taxon>
        <taxon>Caryophanaceae</taxon>
        <taxon>Sporosarcina</taxon>
    </lineage>
</organism>
<dbReference type="Proteomes" id="UP000190042">
    <property type="component" value="Unassembled WGS sequence"/>
</dbReference>
<dbReference type="RefSeq" id="WP_078817662.1">
    <property type="nucleotide sequence ID" value="NZ_FUYJ01000003.1"/>
</dbReference>
<dbReference type="EMBL" id="FUYJ01000003">
    <property type="protein sequence ID" value="SKA99050.1"/>
    <property type="molecule type" value="Genomic_DNA"/>
</dbReference>
<proteinExistence type="predicted"/>
<sequence>MERYDVIIVGAGQAGIAMGYYLKQEGLSFLLIDSKERIGDTWRQRYDSLVLFTTRKYSSLPEMQMDGPPEGFPTKDEIADYLEQYVSRYDLPVHLNTKVTTIKKERGVFYIETSRGILEAKQVVIASGAFQKPFVPQVAVNKTGGPFQIHSSLYRSPKQLLKGSVLVVGGGNSGAQIAVELAHENPVTLAVSRPFKFLPLHFLGKSIFYWLDLIGLLHAGINTKRGKWFSKQHDPIFGSELKALMKEGRACVKPRVVKVEGNEVSFEDHSVQNFENIIWSTGFIPFYDWIQIDGAISENRKPVHKRGISPIRGLYFIGLPWQHQRGSALICGVSQDAKYLVSHIAEFVKENTL</sequence>
<dbReference type="PANTHER" id="PTHR43539">
    <property type="entry name" value="FLAVIN-BINDING MONOOXYGENASE-LIKE PROTEIN (AFU_ORTHOLOGUE AFUA_4G09220)"/>
    <property type="match status" value="1"/>
</dbReference>
<protein>
    <submittedName>
        <fullName evidence="2">Putative flavoprotein involved in K+ transport</fullName>
    </submittedName>
</protein>
<gene>
    <name evidence="2" type="ORF">SAMN04244570_2251</name>
</gene>
<dbReference type="PRINTS" id="PR00469">
    <property type="entry name" value="PNDRDTASEII"/>
</dbReference>
<keyword evidence="1" id="KW-0560">Oxidoreductase</keyword>
<dbReference type="PRINTS" id="PR00368">
    <property type="entry name" value="FADPNR"/>
</dbReference>
<keyword evidence="3" id="KW-1185">Reference proteome</keyword>